<feature type="compositionally biased region" description="Basic and acidic residues" evidence="5">
    <location>
        <begin position="269"/>
        <end position="279"/>
    </location>
</feature>
<gene>
    <name evidence="8" type="ORF">H6P81_016326</name>
</gene>
<dbReference type="EMBL" id="JAINDJ010000006">
    <property type="protein sequence ID" value="KAG9444986.1"/>
    <property type="molecule type" value="Genomic_DNA"/>
</dbReference>
<dbReference type="PANTHER" id="PTHR32263">
    <property type="entry name" value="INACTIVE POLY [ADP-RIBOSE] POLYMERASE SRO4-RELATED"/>
    <property type="match status" value="1"/>
</dbReference>
<protein>
    <recommendedName>
        <fullName evidence="10">Poly [ADP-ribose] polymerase</fullName>
    </recommendedName>
</protein>
<feature type="domain" description="RST" evidence="7">
    <location>
        <begin position="631"/>
        <end position="701"/>
    </location>
</feature>
<evidence type="ECO:0000256" key="5">
    <source>
        <dbReference type="SAM" id="MobiDB-lite"/>
    </source>
</evidence>
<proteinExistence type="predicted"/>
<reference evidence="8 9" key="1">
    <citation type="submission" date="2021-07" db="EMBL/GenBank/DDBJ databases">
        <title>The Aristolochia fimbriata genome: insights into angiosperm evolution, floral development and chemical biosynthesis.</title>
        <authorList>
            <person name="Jiao Y."/>
        </authorList>
    </citation>
    <scope>NUCLEOTIDE SEQUENCE [LARGE SCALE GENOMIC DNA]</scope>
    <source>
        <strain evidence="8">IBCAS-2021</strain>
        <tissue evidence="8">Leaf</tissue>
    </source>
</reference>
<dbReference type="InterPro" id="IPR022003">
    <property type="entry name" value="RST"/>
</dbReference>
<feature type="region of interest" description="Disordered" evidence="5">
    <location>
        <begin position="221"/>
        <end position="376"/>
    </location>
</feature>
<accession>A0AAV7EAW6</accession>
<feature type="domain" description="PARP catalytic" evidence="6">
    <location>
        <begin position="375"/>
        <end position="590"/>
    </location>
</feature>
<keyword evidence="3" id="KW-0346">Stress response</keyword>
<dbReference type="SUPFAM" id="SSF117839">
    <property type="entry name" value="WWE domain"/>
    <property type="match status" value="1"/>
</dbReference>
<dbReference type="GO" id="GO:0003950">
    <property type="term" value="F:NAD+ poly-ADP-ribosyltransferase activity"/>
    <property type="evidence" value="ECO:0007669"/>
    <property type="project" value="InterPro"/>
</dbReference>
<dbReference type="GO" id="GO:0005634">
    <property type="term" value="C:nucleus"/>
    <property type="evidence" value="ECO:0007669"/>
    <property type="project" value="UniProtKB-SubCell"/>
</dbReference>
<evidence type="ECO:0000313" key="9">
    <source>
        <dbReference type="Proteomes" id="UP000825729"/>
    </source>
</evidence>
<evidence type="ECO:0000256" key="4">
    <source>
        <dbReference type="ARBA" id="ARBA00023242"/>
    </source>
</evidence>
<sequence>MSGSRGGRAPREWSPAVTAESFHLLFNRHNFGNSGPPARIMFYSNRQWTDFGDPPLEAMRQAFGDRHPAVTVNIGETSYLIDFLRMQQIDLNRGAHRSIAWIDEAGKCFFPKLITGSDEEEVGGGGLIPNIRRPPGGTPRVPTPECFVPTFIRPPVATARARVTGIAHVDHDENDDAGPSSRPTPHAALPAVHLEDNNSSSTEPLDVADAAAAGDLQLGAATPKTTPLSANAATPNTPPPSGGAARQEDAATASTDARRKGKAAIVVVKMDKDEEKERLSLSLSSSAANRHHHHHHHHKRRRVLEEESGSSDSLPDEPGGPVQQCTSNINNKRMCPQIEAAGPGPSSNSSSCPRRGCPTRIPSPPPPTGPPPGFEHLDQTVRTIEVCKESGAYKAVAKMFNKGMKKVDPNAQIVSVCWISHAGPRGAARAKAFHRFSHLTASLRGDPNLRYAWYGTDPIALQRIIFHGFREVDTHGFTNIFGAGVYLYAEPFPHYSAALATPDASDEFRMLLCRVVVGNMERIEQGSRQCRPTSNLFDTGVDDCKDPKCYIIWNTRMNTHILPQYLITFKVYDQLTDTWRRRNLLRSQLLATAAMKSSAPVPMKSSAPVAANQLRNAIQEGFPWLFNQNPEPHPNASVSFVVLLNELKNHLPNSSLELLEGIYAEVKTGSLPRETLIHTLRGLCGDEVLRAVIDSLRDKFL</sequence>
<keyword evidence="4" id="KW-0539">Nucleus</keyword>
<dbReference type="SUPFAM" id="SSF56399">
    <property type="entry name" value="ADP-ribosylation"/>
    <property type="match status" value="1"/>
</dbReference>
<name>A0AAV7EAW6_ARIFI</name>
<dbReference type="InterPro" id="IPR037197">
    <property type="entry name" value="WWE_dom_sf"/>
</dbReference>
<evidence type="ECO:0000256" key="1">
    <source>
        <dbReference type="ARBA" id="ARBA00004123"/>
    </source>
</evidence>
<feature type="compositionally biased region" description="Low complexity" evidence="5">
    <location>
        <begin position="342"/>
        <end position="360"/>
    </location>
</feature>
<feature type="compositionally biased region" description="Basic residues" evidence="5">
    <location>
        <begin position="289"/>
        <end position="302"/>
    </location>
</feature>
<feature type="compositionally biased region" description="Pro residues" evidence="5">
    <location>
        <begin position="361"/>
        <end position="373"/>
    </location>
</feature>
<dbReference type="PROSITE" id="PS51879">
    <property type="entry name" value="RST"/>
    <property type="match status" value="1"/>
</dbReference>
<evidence type="ECO:0000256" key="3">
    <source>
        <dbReference type="ARBA" id="ARBA00023016"/>
    </source>
</evidence>
<feature type="compositionally biased region" description="Low complexity" evidence="5">
    <location>
        <begin position="221"/>
        <end position="235"/>
    </location>
</feature>
<comment type="caution">
    <text evidence="8">The sequence shown here is derived from an EMBL/GenBank/DDBJ whole genome shotgun (WGS) entry which is preliminary data.</text>
</comment>
<dbReference type="AlphaFoldDB" id="A0AAV7EAW6"/>
<dbReference type="InterPro" id="IPR012317">
    <property type="entry name" value="Poly(ADP-ribose)pol_cat_dom"/>
</dbReference>
<keyword evidence="2" id="KW-0217">Developmental protein</keyword>
<dbReference type="PROSITE" id="PS51059">
    <property type="entry name" value="PARP_CATALYTIC"/>
    <property type="match status" value="1"/>
</dbReference>
<dbReference type="InterPro" id="IPR044964">
    <property type="entry name" value="RCD1/SRO1-5"/>
</dbReference>
<evidence type="ECO:0000313" key="8">
    <source>
        <dbReference type="EMBL" id="KAG9444986.1"/>
    </source>
</evidence>
<organism evidence="8 9">
    <name type="scientific">Aristolochia fimbriata</name>
    <name type="common">White veined hardy Dutchman's pipe vine</name>
    <dbReference type="NCBI Taxonomy" id="158543"/>
    <lineage>
        <taxon>Eukaryota</taxon>
        <taxon>Viridiplantae</taxon>
        <taxon>Streptophyta</taxon>
        <taxon>Embryophyta</taxon>
        <taxon>Tracheophyta</taxon>
        <taxon>Spermatophyta</taxon>
        <taxon>Magnoliopsida</taxon>
        <taxon>Magnoliidae</taxon>
        <taxon>Piperales</taxon>
        <taxon>Aristolochiaceae</taxon>
        <taxon>Aristolochia</taxon>
    </lineage>
</organism>
<dbReference type="Proteomes" id="UP000825729">
    <property type="component" value="Unassembled WGS sequence"/>
</dbReference>
<dbReference type="InterPro" id="IPR057823">
    <property type="entry name" value="WWE_RCD1"/>
</dbReference>
<dbReference type="Pfam" id="PF23467">
    <property type="entry name" value="WWE_5"/>
    <property type="match status" value="1"/>
</dbReference>
<dbReference type="Pfam" id="PF00644">
    <property type="entry name" value="PARP"/>
    <property type="match status" value="1"/>
</dbReference>
<dbReference type="Pfam" id="PF12174">
    <property type="entry name" value="RST"/>
    <property type="match status" value="1"/>
</dbReference>
<dbReference type="Gene3D" id="3.90.228.10">
    <property type="match status" value="1"/>
</dbReference>
<evidence type="ECO:0008006" key="10">
    <source>
        <dbReference type="Google" id="ProtNLM"/>
    </source>
</evidence>
<comment type="subcellular location">
    <subcellularLocation>
        <location evidence="1">Nucleus</location>
    </subcellularLocation>
</comment>
<dbReference type="PANTHER" id="PTHR32263:SF19">
    <property type="entry name" value="OS03G0230300 PROTEIN"/>
    <property type="match status" value="1"/>
</dbReference>
<evidence type="ECO:0000259" key="7">
    <source>
        <dbReference type="PROSITE" id="PS51879"/>
    </source>
</evidence>
<keyword evidence="9" id="KW-1185">Reference proteome</keyword>
<evidence type="ECO:0000259" key="6">
    <source>
        <dbReference type="PROSITE" id="PS51059"/>
    </source>
</evidence>
<evidence type="ECO:0000256" key="2">
    <source>
        <dbReference type="ARBA" id="ARBA00022473"/>
    </source>
</evidence>